<evidence type="ECO:0000256" key="1">
    <source>
        <dbReference type="SAM" id="MobiDB-lite"/>
    </source>
</evidence>
<keyword evidence="3" id="KW-1185">Reference proteome</keyword>
<dbReference type="AlphaFoldDB" id="A0A6A5TEC1"/>
<dbReference type="Proteomes" id="UP000800035">
    <property type="component" value="Unassembled WGS sequence"/>
</dbReference>
<name>A0A6A5TEC1_9PLEO</name>
<reference evidence="2" key="1">
    <citation type="journal article" date="2020" name="Stud. Mycol.">
        <title>101 Dothideomycetes genomes: a test case for predicting lifestyles and emergence of pathogens.</title>
        <authorList>
            <person name="Haridas S."/>
            <person name="Albert R."/>
            <person name="Binder M."/>
            <person name="Bloem J."/>
            <person name="Labutti K."/>
            <person name="Salamov A."/>
            <person name="Andreopoulos B."/>
            <person name="Baker S."/>
            <person name="Barry K."/>
            <person name="Bills G."/>
            <person name="Bluhm B."/>
            <person name="Cannon C."/>
            <person name="Castanera R."/>
            <person name="Culley D."/>
            <person name="Daum C."/>
            <person name="Ezra D."/>
            <person name="Gonzalez J."/>
            <person name="Henrissat B."/>
            <person name="Kuo A."/>
            <person name="Liang C."/>
            <person name="Lipzen A."/>
            <person name="Lutzoni F."/>
            <person name="Magnuson J."/>
            <person name="Mondo S."/>
            <person name="Nolan M."/>
            <person name="Ohm R."/>
            <person name="Pangilinan J."/>
            <person name="Park H.-J."/>
            <person name="Ramirez L."/>
            <person name="Alfaro M."/>
            <person name="Sun H."/>
            <person name="Tritt A."/>
            <person name="Yoshinaga Y."/>
            <person name="Zwiers L.-H."/>
            <person name="Turgeon B."/>
            <person name="Goodwin S."/>
            <person name="Spatafora J."/>
            <person name="Crous P."/>
            <person name="Grigoriev I."/>
        </authorList>
    </citation>
    <scope>NUCLEOTIDE SEQUENCE</scope>
    <source>
        <strain evidence="2">CBS 675.92</strain>
    </source>
</reference>
<organism evidence="2 3">
    <name type="scientific">Byssothecium circinans</name>
    <dbReference type="NCBI Taxonomy" id="147558"/>
    <lineage>
        <taxon>Eukaryota</taxon>
        <taxon>Fungi</taxon>
        <taxon>Dikarya</taxon>
        <taxon>Ascomycota</taxon>
        <taxon>Pezizomycotina</taxon>
        <taxon>Dothideomycetes</taxon>
        <taxon>Pleosporomycetidae</taxon>
        <taxon>Pleosporales</taxon>
        <taxon>Massarineae</taxon>
        <taxon>Massarinaceae</taxon>
        <taxon>Byssothecium</taxon>
    </lineage>
</organism>
<feature type="compositionally biased region" description="Acidic residues" evidence="1">
    <location>
        <begin position="39"/>
        <end position="51"/>
    </location>
</feature>
<gene>
    <name evidence="2" type="ORF">CC80DRAFT_553515</name>
</gene>
<accession>A0A6A5TEC1</accession>
<feature type="compositionally biased region" description="Low complexity" evidence="1">
    <location>
        <begin position="1"/>
        <end position="21"/>
    </location>
</feature>
<proteinExistence type="predicted"/>
<sequence>MSNVNPDDVNDVNDLINLNPNADNPDEDPHHVDLHQSDTEDEFQSDSDNDDYGATLEPQRSHQQWRIQHFTAGDSKFTAPKLMRFINRDTFT</sequence>
<evidence type="ECO:0000313" key="3">
    <source>
        <dbReference type="Proteomes" id="UP000800035"/>
    </source>
</evidence>
<feature type="region of interest" description="Disordered" evidence="1">
    <location>
        <begin position="1"/>
        <end position="63"/>
    </location>
</feature>
<dbReference type="EMBL" id="ML977019">
    <property type="protein sequence ID" value="KAF1951133.1"/>
    <property type="molecule type" value="Genomic_DNA"/>
</dbReference>
<feature type="compositionally biased region" description="Basic and acidic residues" evidence="1">
    <location>
        <begin position="27"/>
        <end position="38"/>
    </location>
</feature>
<protein>
    <submittedName>
        <fullName evidence="2">Uncharacterized protein</fullName>
    </submittedName>
</protein>
<evidence type="ECO:0000313" key="2">
    <source>
        <dbReference type="EMBL" id="KAF1951133.1"/>
    </source>
</evidence>